<evidence type="ECO:0000256" key="6">
    <source>
        <dbReference type="PIRSR" id="PIRSR000138-1"/>
    </source>
</evidence>
<protein>
    <submittedName>
        <fullName evidence="9">4-hydroxymandelate oxidase</fullName>
    </submittedName>
</protein>
<sequence>MPNLDAYEAAAKERLPKPVWDFLAGGSGTESMLTAGREALDRIQLRPRCLVDVSRCDSSTALLGAELAAPLGIAPMAYHRLAHPEGEVATARAAGAAGVLFTVSMFASRTLEDIAAAASGPLWLQLYWLKDRGAMTDLIRRAESAGYRALVLTVDAPRVAFRPRDARNEFVVPPDVRAVNISPEVMAASHRSLNGQSAVARHSREQFDASITWEDLAWLRGVTSLPVVLKGVLTGEDAELAVKNGVSGLVVSNHGGRQLDFAKSAPECLTEVVDAAGGGCQVILDGGIRHGADVAKALCMGADAVLIGRPALWGLSHSGAKGVAGVLRLIIDEFEEVMALMGAPSVADFGRSGVSYRGGFTAPTGQL</sequence>
<evidence type="ECO:0000256" key="1">
    <source>
        <dbReference type="ARBA" id="ARBA00001917"/>
    </source>
</evidence>
<dbReference type="PROSITE" id="PS51349">
    <property type="entry name" value="FMN_HYDROXY_ACID_DH_2"/>
    <property type="match status" value="1"/>
</dbReference>
<keyword evidence="2 7" id="KW-0285">Flavoprotein</keyword>
<dbReference type="CDD" id="cd02809">
    <property type="entry name" value="alpha_hydroxyacid_oxid_FMN"/>
    <property type="match status" value="1"/>
</dbReference>
<feature type="binding site" evidence="7">
    <location>
        <position position="127"/>
    </location>
    <ligand>
        <name>glyoxylate</name>
        <dbReference type="ChEBI" id="CHEBI:36655"/>
    </ligand>
</feature>
<evidence type="ECO:0000259" key="8">
    <source>
        <dbReference type="PROSITE" id="PS51349"/>
    </source>
</evidence>
<dbReference type="FunFam" id="3.20.20.70:FF:000029">
    <property type="entry name" value="L-lactate dehydrogenase"/>
    <property type="match status" value="1"/>
</dbReference>
<feature type="binding site" evidence="7">
    <location>
        <position position="252"/>
    </location>
    <ligand>
        <name>FMN</name>
        <dbReference type="ChEBI" id="CHEBI:58210"/>
    </ligand>
</feature>
<dbReference type="OrthoDB" id="9770452at2"/>
<dbReference type="Pfam" id="PF01070">
    <property type="entry name" value="FMN_dh"/>
    <property type="match status" value="1"/>
</dbReference>
<keyword evidence="10" id="KW-1185">Reference proteome</keyword>
<accession>A0A542U9W0</accession>
<evidence type="ECO:0000256" key="7">
    <source>
        <dbReference type="PIRSR" id="PIRSR000138-2"/>
    </source>
</evidence>
<keyword evidence="3 7" id="KW-0288">FMN</keyword>
<feature type="binding site" evidence="7">
    <location>
        <position position="125"/>
    </location>
    <ligand>
        <name>FMN</name>
        <dbReference type="ChEBI" id="CHEBI:58210"/>
    </ligand>
</feature>
<dbReference type="PROSITE" id="PS00557">
    <property type="entry name" value="FMN_HYDROXY_ACID_DH_1"/>
    <property type="match status" value="1"/>
</dbReference>
<dbReference type="RefSeq" id="WP_055706639.1">
    <property type="nucleotide sequence ID" value="NZ_JBPJFI010000001.1"/>
</dbReference>
<keyword evidence="4" id="KW-0560">Oxidoreductase</keyword>
<feature type="binding site" evidence="7">
    <location>
        <position position="153"/>
    </location>
    <ligand>
        <name>FMN</name>
        <dbReference type="ChEBI" id="CHEBI:58210"/>
    </ligand>
</feature>
<evidence type="ECO:0000256" key="5">
    <source>
        <dbReference type="ARBA" id="ARBA00024042"/>
    </source>
</evidence>
<evidence type="ECO:0000256" key="2">
    <source>
        <dbReference type="ARBA" id="ARBA00022630"/>
    </source>
</evidence>
<evidence type="ECO:0000313" key="10">
    <source>
        <dbReference type="Proteomes" id="UP000318103"/>
    </source>
</evidence>
<name>A0A542U9W0_9ACTN</name>
<feature type="binding site" evidence="7">
    <location>
        <begin position="285"/>
        <end position="289"/>
    </location>
    <ligand>
        <name>FMN</name>
        <dbReference type="ChEBI" id="CHEBI:58210"/>
    </ligand>
</feature>
<comment type="similarity">
    <text evidence="5">Belongs to the FMN-dependent alpha-hydroxy acid dehydrogenase family.</text>
</comment>
<dbReference type="PIRSF" id="PIRSF000138">
    <property type="entry name" value="Al-hdrx_acd_dh"/>
    <property type="match status" value="1"/>
</dbReference>
<feature type="binding site" evidence="7">
    <location>
        <begin position="75"/>
        <end position="77"/>
    </location>
    <ligand>
        <name>FMN</name>
        <dbReference type="ChEBI" id="CHEBI:58210"/>
    </ligand>
</feature>
<dbReference type="PANTHER" id="PTHR10578">
    <property type="entry name" value="S -2-HYDROXY-ACID OXIDASE-RELATED"/>
    <property type="match status" value="1"/>
</dbReference>
<dbReference type="GO" id="GO:0016614">
    <property type="term" value="F:oxidoreductase activity, acting on CH-OH group of donors"/>
    <property type="evidence" value="ECO:0007669"/>
    <property type="project" value="UniProtKB-ARBA"/>
</dbReference>
<dbReference type="SUPFAM" id="SSF51395">
    <property type="entry name" value="FMN-linked oxidoreductases"/>
    <property type="match status" value="1"/>
</dbReference>
<dbReference type="GO" id="GO:0010181">
    <property type="term" value="F:FMN binding"/>
    <property type="evidence" value="ECO:0007669"/>
    <property type="project" value="InterPro"/>
</dbReference>
<evidence type="ECO:0000256" key="3">
    <source>
        <dbReference type="ARBA" id="ARBA00022643"/>
    </source>
</evidence>
<dbReference type="InterPro" id="IPR013785">
    <property type="entry name" value="Aldolase_TIM"/>
</dbReference>
<dbReference type="Proteomes" id="UP000318103">
    <property type="component" value="Unassembled WGS sequence"/>
</dbReference>
<dbReference type="Gene3D" id="3.20.20.70">
    <property type="entry name" value="Aldolase class I"/>
    <property type="match status" value="1"/>
</dbReference>
<proteinExistence type="inferred from homology"/>
<comment type="cofactor">
    <cofactor evidence="1">
        <name>FMN</name>
        <dbReference type="ChEBI" id="CHEBI:58210"/>
    </cofactor>
</comment>
<feature type="domain" description="FMN hydroxy acid dehydrogenase" evidence="8">
    <location>
        <begin position="1"/>
        <end position="359"/>
    </location>
</feature>
<feature type="binding site" evidence="7">
    <location>
        <position position="162"/>
    </location>
    <ligand>
        <name>glyoxylate</name>
        <dbReference type="ChEBI" id="CHEBI:36655"/>
    </ligand>
</feature>
<feature type="binding site" evidence="7">
    <location>
        <position position="230"/>
    </location>
    <ligand>
        <name>FMN</name>
        <dbReference type="ChEBI" id="CHEBI:58210"/>
    </ligand>
</feature>
<feature type="binding site" evidence="7">
    <location>
        <position position="257"/>
    </location>
    <ligand>
        <name>glyoxylate</name>
        <dbReference type="ChEBI" id="CHEBI:36655"/>
    </ligand>
</feature>
<dbReference type="InterPro" id="IPR008259">
    <property type="entry name" value="FMN_hydac_DH_AS"/>
</dbReference>
<dbReference type="InterPro" id="IPR012133">
    <property type="entry name" value="Alpha-hydoxy_acid_DH_FMN"/>
</dbReference>
<evidence type="ECO:0000313" key="9">
    <source>
        <dbReference type="EMBL" id="TQK95884.1"/>
    </source>
</evidence>
<dbReference type="EMBL" id="VFNX01000001">
    <property type="protein sequence ID" value="TQK95884.1"/>
    <property type="molecule type" value="Genomic_DNA"/>
</dbReference>
<dbReference type="InterPro" id="IPR037396">
    <property type="entry name" value="FMN_HAD"/>
</dbReference>
<feature type="binding site" evidence="7">
    <location>
        <position position="104"/>
    </location>
    <ligand>
        <name>FMN</name>
        <dbReference type="ChEBI" id="CHEBI:58210"/>
    </ligand>
</feature>
<reference evidence="9 10" key="1">
    <citation type="submission" date="2019-06" db="EMBL/GenBank/DDBJ databases">
        <title>Sequencing the genomes of 1000 actinobacteria strains.</title>
        <authorList>
            <person name="Klenk H.-P."/>
        </authorList>
    </citation>
    <scope>NUCLEOTIDE SEQUENCE [LARGE SCALE GENOMIC DNA]</scope>
    <source>
        <strain evidence="9 10">DSM 41929</strain>
    </source>
</reference>
<feature type="binding site" evidence="7">
    <location>
        <begin position="308"/>
        <end position="309"/>
    </location>
    <ligand>
        <name>FMN</name>
        <dbReference type="ChEBI" id="CHEBI:58210"/>
    </ligand>
</feature>
<feature type="binding site" evidence="7">
    <location>
        <position position="254"/>
    </location>
    <ligand>
        <name>glyoxylate</name>
        <dbReference type="ChEBI" id="CHEBI:36655"/>
    </ligand>
</feature>
<dbReference type="AlphaFoldDB" id="A0A542U9W0"/>
<feature type="active site" description="Proton acceptor" evidence="6">
    <location>
        <position position="254"/>
    </location>
</feature>
<dbReference type="PANTHER" id="PTHR10578:SF107">
    <property type="entry name" value="2-HYDROXYACID OXIDASE 1"/>
    <property type="match status" value="1"/>
</dbReference>
<gene>
    <name evidence="9" type="ORF">FB563_0807</name>
</gene>
<comment type="caution">
    <text evidence="9">The sequence shown here is derived from an EMBL/GenBank/DDBJ whole genome shotgun (WGS) entry which is preliminary data.</text>
</comment>
<organism evidence="9 10">
    <name type="scientific">Streptomyces puniciscabiei</name>
    <dbReference type="NCBI Taxonomy" id="164348"/>
    <lineage>
        <taxon>Bacteria</taxon>
        <taxon>Bacillati</taxon>
        <taxon>Actinomycetota</taxon>
        <taxon>Actinomycetes</taxon>
        <taxon>Kitasatosporales</taxon>
        <taxon>Streptomycetaceae</taxon>
        <taxon>Streptomyces</taxon>
    </lineage>
</organism>
<dbReference type="InterPro" id="IPR000262">
    <property type="entry name" value="FMN-dep_DH"/>
</dbReference>
<evidence type="ECO:0000256" key="4">
    <source>
        <dbReference type="ARBA" id="ARBA00023002"/>
    </source>
</evidence>